<feature type="transmembrane region" description="Helical" evidence="6">
    <location>
        <begin position="75"/>
        <end position="97"/>
    </location>
</feature>
<dbReference type="SMART" id="SM00679">
    <property type="entry name" value="CTNS"/>
    <property type="match status" value="2"/>
</dbReference>
<evidence type="ECO:0000256" key="1">
    <source>
        <dbReference type="ARBA" id="ARBA00004141"/>
    </source>
</evidence>
<feature type="transmembrane region" description="Helical" evidence="6">
    <location>
        <begin position="147"/>
        <end position="168"/>
    </location>
</feature>
<dbReference type="Pfam" id="PF04193">
    <property type="entry name" value="PQ-loop"/>
    <property type="match status" value="2"/>
</dbReference>
<evidence type="ECO:0000313" key="7">
    <source>
        <dbReference type="EMBL" id="GCC28163.1"/>
    </source>
</evidence>
<dbReference type="PANTHER" id="PTHR16201">
    <property type="entry name" value="SEVEN TRANSMEMBRANE PROTEIN 1-RELATED"/>
    <property type="match status" value="1"/>
</dbReference>
<feature type="transmembrane region" description="Helical" evidence="6">
    <location>
        <begin position="188"/>
        <end position="205"/>
    </location>
</feature>
<evidence type="ECO:0000256" key="6">
    <source>
        <dbReference type="SAM" id="Phobius"/>
    </source>
</evidence>
<dbReference type="GO" id="GO:0005765">
    <property type="term" value="C:lysosomal membrane"/>
    <property type="evidence" value="ECO:0007669"/>
    <property type="project" value="TreeGrafter"/>
</dbReference>
<evidence type="ECO:0000256" key="2">
    <source>
        <dbReference type="ARBA" id="ARBA00022692"/>
    </source>
</evidence>
<dbReference type="FunFam" id="1.20.1280.290:FF:000009">
    <property type="entry name" value="PQ loop repeat family protein"/>
    <property type="match status" value="1"/>
</dbReference>
<evidence type="ECO:0000256" key="4">
    <source>
        <dbReference type="ARBA" id="ARBA00023136"/>
    </source>
</evidence>
<feature type="transmembrane region" description="Helical" evidence="6">
    <location>
        <begin position="257"/>
        <end position="278"/>
    </location>
</feature>
<proteinExistence type="inferred from homology"/>
<reference evidence="7 8" key="1">
    <citation type="journal article" date="2018" name="Nat. Ecol. Evol.">
        <title>Shark genomes provide insights into elasmobranch evolution and the origin of vertebrates.</title>
        <authorList>
            <person name="Hara Y"/>
            <person name="Yamaguchi K"/>
            <person name="Onimaru K"/>
            <person name="Kadota M"/>
            <person name="Koyanagi M"/>
            <person name="Keeley SD"/>
            <person name="Tatsumi K"/>
            <person name="Tanaka K"/>
            <person name="Motone F"/>
            <person name="Kageyama Y"/>
            <person name="Nozu R"/>
            <person name="Adachi N"/>
            <person name="Nishimura O"/>
            <person name="Nakagawa R"/>
            <person name="Tanegashima C"/>
            <person name="Kiyatake I"/>
            <person name="Matsumoto R"/>
            <person name="Murakumo K"/>
            <person name="Nishida K"/>
            <person name="Terakita A"/>
            <person name="Kuratani S"/>
            <person name="Sato K"/>
            <person name="Hyodo S Kuraku.S."/>
        </authorList>
    </citation>
    <scope>NUCLEOTIDE SEQUENCE [LARGE SCALE GENOMIC DNA]</scope>
</reference>
<protein>
    <recommendedName>
        <fullName evidence="9">Lysosomal amino acid transporter 1 homolog</fullName>
    </recommendedName>
</protein>
<dbReference type="EMBL" id="BEZZ01000193">
    <property type="protein sequence ID" value="GCC28163.1"/>
    <property type="molecule type" value="Genomic_DNA"/>
</dbReference>
<dbReference type="OMA" id="FYQHYVL"/>
<keyword evidence="4 6" id="KW-0472">Membrane</keyword>
<keyword evidence="3 6" id="KW-1133">Transmembrane helix</keyword>
<comment type="caution">
    <text evidence="7">The sequence shown here is derived from an EMBL/GenBank/DDBJ whole genome shotgun (WGS) entry which is preliminary data.</text>
</comment>
<dbReference type="AlphaFoldDB" id="A0A401SCU0"/>
<dbReference type="Gene3D" id="1.20.1280.290">
    <property type="match status" value="2"/>
</dbReference>
<gene>
    <name evidence="7" type="ORF">chiPu_0006591</name>
</gene>
<dbReference type="InterPro" id="IPR006603">
    <property type="entry name" value="PQ-loop_rpt"/>
</dbReference>
<name>A0A401SCU0_CHIPU</name>
<dbReference type="GO" id="GO:0015189">
    <property type="term" value="F:L-lysine transmembrane transporter activity"/>
    <property type="evidence" value="ECO:0007669"/>
    <property type="project" value="TreeGrafter"/>
</dbReference>
<comment type="subcellular location">
    <subcellularLocation>
        <location evidence="1">Membrane</location>
        <topology evidence="1">Multi-pass membrane protein</topology>
    </subcellularLocation>
</comment>
<accession>A0A401SCU0</accession>
<dbReference type="InterPro" id="IPR051415">
    <property type="entry name" value="LAAT-1"/>
</dbReference>
<evidence type="ECO:0008006" key="9">
    <source>
        <dbReference type="Google" id="ProtNLM"/>
    </source>
</evidence>
<evidence type="ECO:0000256" key="5">
    <source>
        <dbReference type="ARBA" id="ARBA00038039"/>
    </source>
</evidence>
<dbReference type="PANTHER" id="PTHR16201:SF42">
    <property type="entry name" value="SOLUTE CARRIER FAMILY 66 MEMBER 1 LIKE"/>
    <property type="match status" value="1"/>
</dbReference>
<dbReference type="STRING" id="137246.A0A401SCU0"/>
<feature type="transmembrane region" description="Helical" evidence="6">
    <location>
        <begin position="109"/>
        <end position="127"/>
    </location>
</feature>
<evidence type="ECO:0000313" key="8">
    <source>
        <dbReference type="Proteomes" id="UP000287033"/>
    </source>
</evidence>
<feature type="transmembrane region" description="Helical" evidence="6">
    <location>
        <begin position="226"/>
        <end position="245"/>
    </location>
</feature>
<organism evidence="7 8">
    <name type="scientific">Chiloscyllium punctatum</name>
    <name type="common">Brownbanded bambooshark</name>
    <name type="synonym">Hemiscyllium punctatum</name>
    <dbReference type="NCBI Taxonomy" id="137246"/>
    <lineage>
        <taxon>Eukaryota</taxon>
        <taxon>Metazoa</taxon>
        <taxon>Chordata</taxon>
        <taxon>Craniata</taxon>
        <taxon>Vertebrata</taxon>
        <taxon>Chondrichthyes</taxon>
        <taxon>Elasmobranchii</taxon>
        <taxon>Galeomorphii</taxon>
        <taxon>Galeoidea</taxon>
        <taxon>Orectolobiformes</taxon>
        <taxon>Hemiscylliidae</taxon>
        <taxon>Chiloscyllium</taxon>
    </lineage>
</organism>
<keyword evidence="2 6" id="KW-0812">Transmembrane</keyword>
<sequence>MRDLLQFSKNYHESNVTVGKNGMLCGNESWISSVMEECVQNLWELWSAVLGLASICCFLFASLPQMYVAYKNEKVDHALSVGFLLCWVCGDITNFIGCYLTNQLLIQTVTANFYVTLDNMMISQFVYYKLKNRKGRSKQYFIRSISLLKWFCVCWVLLFAIAMVTILHLLRISHHNRSHPGQRSTFDIVEFMGYISGYMSCIFYLGSRFPQLYKNFQRKSTEGTSYLLFALAMLGNTTYGLSVAVKVPKNKVSAKKYILHHLAWLLGSFGVLLVDFFITAQFIRYRKRSNFSLHSIPEVAPLLDEDEEQLNNFFQLRQFK</sequence>
<feature type="transmembrane region" description="Helical" evidence="6">
    <location>
        <begin position="45"/>
        <end position="63"/>
    </location>
</feature>
<evidence type="ECO:0000256" key="3">
    <source>
        <dbReference type="ARBA" id="ARBA00022989"/>
    </source>
</evidence>
<dbReference type="OrthoDB" id="8048523at2759"/>
<dbReference type="Proteomes" id="UP000287033">
    <property type="component" value="Unassembled WGS sequence"/>
</dbReference>
<keyword evidence="8" id="KW-1185">Reference proteome</keyword>
<dbReference type="FunFam" id="1.20.1280.290:FF:000038">
    <property type="entry name" value="PQ loop repeat containing 2"/>
    <property type="match status" value="1"/>
</dbReference>
<comment type="similarity">
    <text evidence="5">Belongs to the laat-1 family.</text>
</comment>